<proteinExistence type="predicted"/>
<evidence type="ECO:0000313" key="2">
    <source>
        <dbReference type="EMBL" id="MDQ0146094.1"/>
    </source>
</evidence>
<dbReference type="RefSeq" id="WP_168225730.1">
    <property type="nucleotide sequence ID" value="NZ_JAUSTB010000005.1"/>
</dbReference>
<keyword evidence="3" id="KW-1185">Reference proteome</keyword>
<sequence>MNTGNRPQLPLASAACSCCGPAQAARPGAALPEPSAHASPAAVVRSDADAAPQRDF</sequence>
<evidence type="ECO:0000256" key="1">
    <source>
        <dbReference type="SAM" id="MobiDB-lite"/>
    </source>
</evidence>
<dbReference type="AlphaFoldDB" id="A0AAJ1STF9"/>
<reference evidence="2 3" key="1">
    <citation type="submission" date="2023-07" db="EMBL/GenBank/DDBJ databases">
        <title>Sorghum-associated microbial communities from plants grown in Nebraska, USA.</title>
        <authorList>
            <person name="Schachtman D."/>
        </authorList>
    </citation>
    <scope>NUCLEOTIDE SEQUENCE [LARGE SCALE GENOMIC DNA]</scope>
    <source>
        <strain evidence="2 3">DS1001</strain>
    </source>
</reference>
<protein>
    <submittedName>
        <fullName evidence="2">Uncharacterized protein</fullName>
    </submittedName>
</protein>
<feature type="region of interest" description="Disordered" evidence="1">
    <location>
        <begin position="22"/>
        <end position="56"/>
    </location>
</feature>
<name>A0AAJ1STF9_9MICC</name>
<accession>A0AAJ1STF9</accession>
<gene>
    <name evidence="2" type="ORF">J2T23_001987</name>
</gene>
<organism evidence="2 3">
    <name type="scientific">Pseudarthrobacter niigatensis</name>
    <dbReference type="NCBI Taxonomy" id="369935"/>
    <lineage>
        <taxon>Bacteria</taxon>
        <taxon>Bacillati</taxon>
        <taxon>Actinomycetota</taxon>
        <taxon>Actinomycetes</taxon>
        <taxon>Micrococcales</taxon>
        <taxon>Micrococcaceae</taxon>
        <taxon>Pseudarthrobacter</taxon>
    </lineage>
</organism>
<evidence type="ECO:0000313" key="3">
    <source>
        <dbReference type="Proteomes" id="UP001239267"/>
    </source>
</evidence>
<comment type="caution">
    <text evidence="2">The sequence shown here is derived from an EMBL/GenBank/DDBJ whole genome shotgun (WGS) entry which is preliminary data.</text>
</comment>
<feature type="compositionally biased region" description="Basic and acidic residues" evidence="1">
    <location>
        <begin position="46"/>
        <end position="56"/>
    </location>
</feature>
<dbReference type="Proteomes" id="UP001239267">
    <property type="component" value="Unassembled WGS sequence"/>
</dbReference>
<dbReference type="PROSITE" id="PS51257">
    <property type="entry name" value="PROKAR_LIPOPROTEIN"/>
    <property type="match status" value="1"/>
</dbReference>
<dbReference type="EMBL" id="JAUSTB010000005">
    <property type="protein sequence ID" value="MDQ0146094.1"/>
    <property type="molecule type" value="Genomic_DNA"/>
</dbReference>